<name>A0A0A8YA85_ARUDO</name>
<protein>
    <submittedName>
        <fullName evidence="1">Uncharacterized protein</fullName>
    </submittedName>
</protein>
<accession>A0A0A8YA85</accession>
<organism evidence="1">
    <name type="scientific">Arundo donax</name>
    <name type="common">Giant reed</name>
    <name type="synonym">Donax arundinaceus</name>
    <dbReference type="NCBI Taxonomy" id="35708"/>
    <lineage>
        <taxon>Eukaryota</taxon>
        <taxon>Viridiplantae</taxon>
        <taxon>Streptophyta</taxon>
        <taxon>Embryophyta</taxon>
        <taxon>Tracheophyta</taxon>
        <taxon>Spermatophyta</taxon>
        <taxon>Magnoliopsida</taxon>
        <taxon>Liliopsida</taxon>
        <taxon>Poales</taxon>
        <taxon>Poaceae</taxon>
        <taxon>PACMAD clade</taxon>
        <taxon>Arundinoideae</taxon>
        <taxon>Arundineae</taxon>
        <taxon>Arundo</taxon>
    </lineage>
</organism>
<reference evidence="1" key="2">
    <citation type="journal article" date="2015" name="Data Brief">
        <title>Shoot transcriptome of the giant reed, Arundo donax.</title>
        <authorList>
            <person name="Barrero R.A."/>
            <person name="Guerrero F.D."/>
            <person name="Moolhuijzen P."/>
            <person name="Goolsby J.A."/>
            <person name="Tidwell J."/>
            <person name="Bellgard S.E."/>
            <person name="Bellgard M.I."/>
        </authorList>
    </citation>
    <scope>NUCLEOTIDE SEQUENCE</scope>
    <source>
        <tissue evidence="1">Shoot tissue taken approximately 20 cm above the soil surface</tissue>
    </source>
</reference>
<proteinExistence type="predicted"/>
<evidence type="ECO:0000313" key="1">
    <source>
        <dbReference type="EMBL" id="JAD22278.1"/>
    </source>
</evidence>
<dbReference type="EMBL" id="GBRH01275617">
    <property type="protein sequence ID" value="JAD22278.1"/>
    <property type="molecule type" value="Transcribed_RNA"/>
</dbReference>
<sequence>MAAASALRPGPE</sequence>
<reference evidence="1" key="1">
    <citation type="submission" date="2014-09" db="EMBL/GenBank/DDBJ databases">
        <authorList>
            <person name="Magalhaes I.L.F."/>
            <person name="Oliveira U."/>
            <person name="Santos F.R."/>
            <person name="Vidigal T.H.D.A."/>
            <person name="Brescovit A.D."/>
            <person name="Santos A.J."/>
        </authorList>
    </citation>
    <scope>NUCLEOTIDE SEQUENCE</scope>
    <source>
        <tissue evidence="1">Shoot tissue taken approximately 20 cm above the soil surface</tissue>
    </source>
</reference>